<feature type="domain" description="Thioredoxin" evidence="5">
    <location>
        <begin position="11"/>
        <end position="147"/>
    </location>
</feature>
<feature type="region of interest" description="Disordered" evidence="3">
    <location>
        <begin position="156"/>
        <end position="261"/>
    </location>
</feature>
<organism evidence="7">
    <name type="scientific">Volvox carteri f. nagariensis</name>
    <dbReference type="NCBI Taxonomy" id="3068"/>
    <lineage>
        <taxon>Eukaryota</taxon>
        <taxon>Viridiplantae</taxon>
        <taxon>Chlorophyta</taxon>
        <taxon>core chlorophytes</taxon>
        <taxon>Chlorophyceae</taxon>
        <taxon>CS clade</taxon>
        <taxon>Chlamydomonadales</taxon>
        <taxon>Volvocaceae</taxon>
        <taxon>Volvox</taxon>
    </lineage>
</organism>
<feature type="region of interest" description="Disordered" evidence="3">
    <location>
        <begin position="286"/>
        <end position="318"/>
    </location>
</feature>
<evidence type="ECO:0000313" key="7">
    <source>
        <dbReference type="Proteomes" id="UP000001058"/>
    </source>
</evidence>
<protein>
    <recommendedName>
        <fullName evidence="5">Thioredoxin domain-containing protein</fullName>
    </recommendedName>
</protein>
<evidence type="ECO:0000259" key="5">
    <source>
        <dbReference type="PROSITE" id="PS51352"/>
    </source>
</evidence>
<keyword evidence="7" id="KW-1185">Reference proteome</keyword>
<proteinExistence type="inferred from homology"/>
<dbReference type="STRING" id="3068.D8U7B8"/>
<dbReference type="CDD" id="cd02961">
    <property type="entry name" value="PDI_a_family"/>
    <property type="match status" value="1"/>
</dbReference>
<evidence type="ECO:0000256" key="3">
    <source>
        <dbReference type="SAM" id="MobiDB-lite"/>
    </source>
</evidence>
<dbReference type="Pfam" id="PF00085">
    <property type="entry name" value="Thioredoxin"/>
    <property type="match status" value="1"/>
</dbReference>
<dbReference type="PROSITE" id="PS51352">
    <property type="entry name" value="THIOREDOXIN_2"/>
    <property type="match status" value="1"/>
</dbReference>
<dbReference type="KEGG" id="vcn:VOLCADRAFT_118770"/>
<dbReference type="Gene3D" id="3.40.30.10">
    <property type="entry name" value="Glutaredoxin"/>
    <property type="match status" value="1"/>
</dbReference>
<dbReference type="GO" id="GO:0005783">
    <property type="term" value="C:endoplasmic reticulum"/>
    <property type="evidence" value="ECO:0007669"/>
    <property type="project" value="TreeGrafter"/>
</dbReference>
<dbReference type="Proteomes" id="UP000001058">
    <property type="component" value="Unassembled WGS sequence"/>
</dbReference>
<dbReference type="PANTHER" id="PTHR45672:SF3">
    <property type="entry name" value="THIOREDOXIN DOMAIN-CONTAINING PROTEIN 5"/>
    <property type="match status" value="1"/>
</dbReference>
<dbReference type="GO" id="GO:0006457">
    <property type="term" value="P:protein folding"/>
    <property type="evidence" value="ECO:0007669"/>
    <property type="project" value="TreeGrafter"/>
</dbReference>
<dbReference type="InterPro" id="IPR036249">
    <property type="entry name" value="Thioredoxin-like_sf"/>
</dbReference>
<sequence>MTVRYKWLIFLILGVTAKLVDSVPPSNPQVMPPSSVVTELNIWTFRGSVGDGRLWFVKFYVPWCRGCKRMVGQYDELAQTFMSNKNVAIARFDCMQDEDMCERLGVDRTPTLKLFLNGTDVETYKADFYHVELMTPFLLRMLEKYMGDKAIQARGNGDADATAAGSAADLNKEDTGKPAEPHADKATGACGASEATAGVDTHSGSGIQATPVEPGTYNRAPGARTSAMERGGRGAGAGVEEESSTLHAEAPGAPTEGAPGVGIVSGEEVVVTTIAAAPVPACGDGIHSASGGGAEPLTRRGRHGGLAMETLQREKEEL</sequence>
<dbReference type="eggNOG" id="KOG0191">
    <property type="taxonomic scope" value="Eukaryota"/>
</dbReference>
<dbReference type="AlphaFoldDB" id="D8U7B8"/>
<feature type="compositionally biased region" description="Low complexity" evidence="3">
    <location>
        <begin position="248"/>
        <end position="261"/>
    </location>
</feature>
<dbReference type="InParanoid" id="D8U7B8"/>
<dbReference type="EMBL" id="GL378364">
    <property type="protein sequence ID" value="EFJ44393.1"/>
    <property type="molecule type" value="Genomic_DNA"/>
</dbReference>
<comment type="similarity">
    <text evidence="1">Belongs to the protein disulfide isomerase family.</text>
</comment>
<dbReference type="InterPro" id="IPR051063">
    <property type="entry name" value="PDI"/>
</dbReference>
<dbReference type="GeneID" id="9625016"/>
<evidence type="ECO:0000256" key="1">
    <source>
        <dbReference type="ARBA" id="ARBA00006347"/>
    </source>
</evidence>
<keyword evidence="2 4" id="KW-0732">Signal</keyword>
<evidence type="ECO:0000313" key="6">
    <source>
        <dbReference type="EMBL" id="EFJ44393.1"/>
    </source>
</evidence>
<dbReference type="InterPro" id="IPR013766">
    <property type="entry name" value="Thioredoxin_domain"/>
</dbReference>
<dbReference type="SUPFAM" id="SSF52833">
    <property type="entry name" value="Thioredoxin-like"/>
    <property type="match status" value="1"/>
</dbReference>
<feature type="compositionally biased region" description="Basic and acidic residues" evidence="3">
    <location>
        <begin position="170"/>
        <end position="185"/>
    </location>
</feature>
<evidence type="ECO:0000256" key="2">
    <source>
        <dbReference type="ARBA" id="ARBA00022729"/>
    </source>
</evidence>
<dbReference type="OrthoDB" id="427280at2759"/>
<dbReference type="PANTHER" id="PTHR45672">
    <property type="entry name" value="PROTEIN DISULFIDE-ISOMERASE C17H9.14C-RELATED"/>
    <property type="match status" value="1"/>
</dbReference>
<accession>D8U7B8</accession>
<dbReference type="RefSeq" id="XP_002954500.1">
    <property type="nucleotide sequence ID" value="XM_002954454.1"/>
</dbReference>
<feature type="compositionally biased region" description="Low complexity" evidence="3">
    <location>
        <begin position="156"/>
        <end position="169"/>
    </location>
</feature>
<reference evidence="6 7" key="1">
    <citation type="journal article" date="2010" name="Science">
        <title>Genomic analysis of organismal complexity in the multicellular green alga Volvox carteri.</title>
        <authorList>
            <person name="Prochnik S.E."/>
            <person name="Umen J."/>
            <person name="Nedelcu A.M."/>
            <person name="Hallmann A."/>
            <person name="Miller S.M."/>
            <person name="Nishii I."/>
            <person name="Ferris P."/>
            <person name="Kuo A."/>
            <person name="Mitros T."/>
            <person name="Fritz-Laylin L.K."/>
            <person name="Hellsten U."/>
            <person name="Chapman J."/>
            <person name="Simakov O."/>
            <person name="Rensing S.A."/>
            <person name="Terry A."/>
            <person name="Pangilinan J."/>
            <person name="Kapitonov V."/>
            <person name="Jurka J."/>
            <person name="Salamov A."/>
            <person name="Shapiro H."/>
            <person name="Schmutz J."/>
            <person name="Grimwood J."/>
            <person name="Lindquist E."/>
            <person name="Lucas S."/>
            <person name="Grigoriev I.V."/>
            <person name="Schmitt R."/>
            <person name="Kirk D."/>
            <person name="Rokhsar D.S."/>
        </authorList>
    </citation>
    <scope>NUCLEOTIDE SEQUENCE [LARGE SCALE GENOMIC DNA]</scope>
    <source>
        <strain evidence="7">f. Nagariensis / Eve</strain>
    </source>
</reference>
<feature type="chain" id="PRO_5003124230" description="Thioredoxin domain-containing protein" evidence="4">
    <location>
        <begin position="23"/>
        <end position="318"/>
    </location>
</feature>
<name>D8U7B8_VOLCA</name>
<feature type="signal peptide" evidence="4">
    <location>
        <begin position="1"/>
        <end position="22"/>
    </location>
</feature>
<dbReference type="GO" id="GO:0003756">
    <property type="term" value="F:protein disulfide isomerase activity"/>
    <property type="evidence" value="ECO:0007669"/>
    <property type="project" value="TreeGrafter"/>
</dbReference>
<evidence type="ECO:0000256" key="4">
    <source>
        <dbReference type="SAM" id="SignalP"/>
    </source>
</evidence>
<gene>
    <name evidence="6" type="ORF">VOLCADRAFT_118770</name>
</gene>